<dbReference type="InterPro" id="IPR012337">
    <property type="entry name" value="RNaseH-like_sf"/>
</dbReference>
<dbReference type="SUPFAM" id="SSF53098">
    <property type="entry name" value="Ribonuclease H-like"/>
    <property type="match status" value="1"/>
</dbReference>
<evidence type="ECO:0000256" key="2">
    <source>
        <dbReference type="ARBA" id="ARBA00022723"/>
    </source>
</evidence>
<evidence type="ECO:0000256" key="7">
    <source>
        <dbReference type="ARBA" id="ARBA00023163"/>
    </source>
</evidence>
<keyword evidence="8" id="KW-0539">Nucleus</keyword>
<dbReference type="Ensembl" id="ENSPMAT00000008876.1">
    <property type="protein sequence ID" value="ENSPMAP00000008837.1"/>
    <property type="gene ID" value="ENSPMAG00000008036.1"/>
</dbReference>
<evidence type="ECO:0000256" key="8">
    <source>
        <dbReference type="ARBA" id="ARBA00023242"/>
    </source>
</evidence>
<dbReference type="AlphaFoldDB" id="S4RUE7"/>
<evidence type="ECO:0000256" key="5">
    <source>
        <dbReference type="ARBA" id="ARBA00023015"/>
    </source>
</evidence>
<keyword evidence="2" id="KW-0479">Metal-binding</keyword>
<dbReference type="InterPro" id="IPR036236">
    <property type="entry name" value="Znf_C2H2_sf"/>
</dbReference>
<protein>
    <recommendedName>
        <fullName evidence="10">BED-type domain-containing protein</fullName>
    </recommendedName>
</protein>
<accession>S4RUE7</accession>
<dbReference type="SUPFAM" id="SSF57667">
    <property type="entry name" value="beta-beta-alpha zinc fingers"/>
    <property type="match status" value="1"/>
</dbReference>
<evidence type="ECO:0000256" key="4">
    <source>
        <dbReference type="ARBA" id="ARBA00022833"/>
    </source>
</evidence>
<reference evidence="11" key="1">
    <citation type="submission" date="2025-08" db="UniProtKB">
        <authorList>
            <consortium name="Ensembl"/>
        </authorList>
    </citation>
    <scope>IDENTIFICATION</scope>
</reference>
<keyword evidence="7" id="KW-0804">Transcription</keyword>
<evidence type="ECO:0000256" key="9">
    <source>
        <dbReference type="PROSITE-ProRule" id="PRU00027"/>
    </source>
</evidence>
<dbReference type="PANTHER" id="PTHR46481">
    <property type="entry name" value="ZINC FINGER BED DOMAIN-CONTAINING PROTEIN 4"/>
    <property type="match status" value="1"/>
</dbReference>
<evidence type="ECO:0000259" key="10">
    <source>
        <dbReference type="PROSITE" id="PS50808"/>
    </source>
</evidence>
<sequence length="628" mass="71488">MTCTPSNESHTPGRVKHSKCWDYFTMMEGRKQVQCKTCLLTLTYHKSTTMMNKHLNRKHPNMLPLEDGHRDTTDVRIKKEIKLTIPKVRRRRCAQDRARSITGLLLQVIVKDLRPLDLVNGVAFREFLSFLEPGYSVPSVVYFEKMLEEKYNEVKQQCIAELKKASGLSLSCDVWNSAAVDAYMSVSVHFIDEDWQLRNFLLESTNVLESHTPIVIRQWIEDALQRFEVEPAKIVSMVHDTGENMSAAARLLEEAYSWKPVQCAAHSLQLIVKDHGISKLPALDRAVDVARQLVEYFRKSEFALSQLSVREKEYNIIECPLVVDTPSRWNTTFDMIDRLLELRVPIAAVLGDMAVMPSWPSAPMELVMPQQWDMLMELKTLLEPFVHATAFLGSETHVSASTVPVLVKGLIRALEAVHYTLDGVEVVDSPHIQQLKERVKWQLEERWKFPTAPHVDFLLYAAALDPRFRGLKFLSGPDADAVRSHVLAKAIDFNRQDPSANRDPSVVKPTIIHVSGLDQLFAGFSDFADDMEVAVVGSSDIEAIVYKEAEQYFNEKQTPRGVNPLVWWRDNQSRLPYLSRVAKQVLCLPATSSPADKIFSTAGLDFMRLCTSLHPSHLNMVIYLNRNM</sequence>
<organism evidence="11">
    <name type="scientific">Petromyzon marinus</name>
    <name type="common">Sea lamprey</name>
    <dbReference type="NCBI Taxonomy" id="7757"/>
    <lineage>
        <taxon>Eukaryota</taxon>
        <taxon>Metazoa</taxon>
        <taxon>Chordata</taxon>
        <taxon>Craniata</taxon>
        <taxon>Vertebrata</taxon>
        <taxon>Cyclostomata</taxon>
        <taxon>Hyperoartia</taxon>
        <taxon>Petromyzontiformes</taxon>
        <taxon>Petromyzontidae</taxon>
        <taxon>Petromyzon</taxon>
    </lineage>
</organism>
<dbReference type="PROSITE" id="PS50808">
    <property type="entry name" value="ZF_BED"/>
    <property type="match status" value="1"/>
</dbReference>
<dbReference type="GO" id="GO:0046983">
    <property type="term" value="F:protein dimerization activity"/>
    <property type="evidence" value="ECO:0007669"/>
    <property type="project" value="InterPro"/>
</dbReference>
<dbReference type="InterPro" id="IPR003656">
    <property type="entry name" value="Znf_BED"/>
</dbReference>
<dbReference type="SMART" id="SM00614">
    <property type="entry name" value="ZnF_BED"/>
    <property type="match status" value="1"/>
</dbReference>
<dbReference type="OMA" id="LNEWCKN"/>
<keyword evidence="3 9" id="KW-0863">Zinc-finger</keyword>
<dbReference type="Pfam" id="PF02892">
    <property type="entry name" value="zf-BED"/>
    <property type="match status" value="1"/>
</dbReference>
<dbReference type="HOGENOM" id="CLU_009123_12_2_1"/>
<evidence type="ECO:0000256" key="3">
    <source>
        <dbReference type="ARBA" id="ARBA00022771"/>
    </source>
</evidence>
<reference evidence="11" key="2">
    <citation type="submission" date="2025-09" db="UniProtKB">
        <authorList>
            <consortium name="Ensembl"/>
        </authorList>
    </citation>
    <scope>IDENTIFICATION</scope>
</reference>
<dbReference type="GeneTree" id="ENSGT00940000158431"/>
<dbReference type="Pfam" id="PF05699">
    <property type="entry name" value="Dimer_Tnp_hAT"/>
    <property type="match status" value="1"/>
</dbReference>
<evidence type="ECO:0000256" key="1">
    <source>
        <dbReference type="ARBA" id="ARBA00004123"/>
    </source>
</evidence>
<feature type="domain" description="BED-type" evidence="10">
    <location>
        <begin position="15"/>
        <end position="66"/>
    </location>
</feature>
<dbReference type="GO" id="GO:0003677">
    <property type="term" value="F:DNA binding"/>
    <property type="evidence" value="ECO:0007669"/>
    <property type="project" value="UniProtKB-KW"/>
</dbReference>
<dbReference type="GO" id="GO:0005634">
    <property type="term" value="C:nucleus"/>
    <property type="evidence" value="ECO:0007669"/>
    <property type="project" value="UniProtKB-SubCell"/>
</dbReference>
<evidence type="ECO:0000313" key="11">
    <source>
        <dbReference type="Ensembl" id="ENSPMAP00000008837.1"/>
    </source>
</evidence>
<dbReference type="PANTHER" id="PTHR46481:SF10">
    <property type="entry name" value="ZINC FINGER BED DOMAIN-CONTAINING PROTEIN 39"/>
    <property type="match status" value="1"/>
</dbReference>
<name>S4RUE7_PETMA</name>
<dbReference type="SUPFAM" id="SSF140996">
    <property type="entry name" value="Hermes dimerisation domain"/>
    <property type="match status" value="1"/>
</dbReference>
<dbReference type="GO" id="GO:0009791">
    <property type="term" value="P:post-embryonic development"/>
    <property type="evidence" value="ECO:0007669"/>
    <property type="project" value="UniProtKB-ARBA"/>
</dbReference>
<proteinExistence type="predicted"/>
<keyword evidence="5" id="KW-0805">Transcription regulation</keyword>
<dbReference type="InterPro" id="IPR052035">
    <property type="entry name" value="ZnF_BED_domain_contain"/>
</dbReference>
<evidence type="ECO:0000256" key="6">
    <source>
        <dbReference type="ARBA" id="ARBA00023125"/>
    </source>
</evidence>
<keyword evidence="4" id="KW-0862">Zinc</keyword>
<dbReference type="GO" id="GO:0008270">
    <property type="term" value="F:zinc ion binding"/>
    <property type="evidence" value="ECO:0007669"/>
    <property type="project" value="UniProtKB-KW"/>
</dbReference>
<dbReference type="STRING" id="7757.ENSPMAP00000008837"/>
<keyword evidence="6" id="KW-0238">DNA-binding</keyword>
<dbReference type="InterPro" id="IPR008906">
    <property type="entry name" value="HATC_C_dom"/>
</dbReference>
<comment type="subcellular location">
    <subcellularLocation>
        <location evidence="1">Nucleus</location>
    </subcellularLocation>
</comment>